<comment type="caution">
    <text evidence="2">The sequence shown here is derived from an EMBL/GenBank/DDBJ whole genome shotgun (WGS) entry which is preliminary data.</text>
</comment>
<gene>
    <name evidence="2" type="ORF">H9X54_006600</name>
</gene>
<evidence type="ECO:0000313" key="2">
    <source>
        <dbReference type="EMBL" id="MBM6498970.1"/>
    </source>
</evidence>
<accession>A0ABS2CXS4</accession>
<protein>
    <submittedName>
        <fullName evidence="2">Uncharacterized protein</fullName>
    </submittedName>
</protein>
<dbReference type="Proteomes" id="UP000759529">
    <property type="component" value="Unassembled WGS sequence"/>
</dbReference>
<sequence length="293" mass="31063">MKNIKFLAGLFLIITAFSFTSCENEPIDPAIDLGNIGGNPGNAVFRADFSGSTWNATSAQAIISGNIIRIGASKNNGESFGILIDGSTTGTYPANENILNFNPAGSEYGYWSINIDNPSENTGSITITNINTSNKTISGTFNFKGYWSDDTVTNILPTVFTNGVFQNVPYVVQAETGDTFFAKVNGIEFDEVDILAAEIGLAGQDFISVAAQNAALNSMTVSVRANLGAGTYPITGNIATDVVQASYTFDDEDFTATSGTVTIISKTATKIKGTFSFVTSTFNVTEGSFDVEY</sequence>
<dbReference type="Pfam" id="PF19765">
    <property type="entry name" value="DUF6252"/>
    <property type="match status" value="1"/>
</dbReference>
<keyword evidence="1" id="KW-0732">Signal</keyword>
<organism evidence="2 3">
    <name type="scientific">Flavobacterium macrobrachii</name>
    <dbReference type="NCBI Taxonomy" id="591204"/>
    <lineage>
        <taxon>Bacteria</taxon>
        <taxon>Pseudomonadati</taxon>
        <taxon>Bacteroidota</taxon>
        <taxon>Flavobacteriia</taxon>
        <taxon>Flavobacteriales</taxon>
        <taxon>Flavobacteriaceae</taxon>
        <taxon>Flavobacterium</taxon>
    </lineage>
</organism>
<evidence type="ECO:0000313" key="3">
    <source>
        <dbReference type="Proteomes" id="UP000759529"/>
    </source>
</evidence>
<dbReference type="RefSeq" id="WP_187658007.1">
    <property type="nucleotide sequence ID" value="NZ_JACSOD020000462.1"/>
</dbReference>
<dbReference type="EMBL" id="JACSOD020000462">
    <property type="protein sequence ID" value="MBM6498970.1"/>
    <property type="molecule type" value="Genomic_DNA"/>
</dbReference>
<evidence type="ECO:0000256" key="1">
    <source>
        <dbReference type="SAM" id="SignalP"/>
    </source>
</evidence>
<dbReference type="InterPro" id="IPR046219">
    <property type="entry name" value="DUF6252"/>
</dbReference>
<feature type="chain" id="PRO_5046777412" evidence="1">
    <location>
        <begin position="22"/>
        <end position="293"/>
    </location>
</feature>
<proteinExistence type="predicted"/>
<feature type="signal peptide" evidence="1">
    <location>
        <begin position="1"/>
        <end position="21"/>
    </location>
</feature>
<dbReference type="PROSITE" id="PS51257">
    <property type="entry name" value="PROKAR_LIPOPROTEIN"/>
    <property type="match status" value="1"/>
</dbReference>
<keyword evidence="3" id="KW-1185">Reference proteome</keyword>
<reference evidence="2 3" key="1">
    <citation type="submission" date="2021-02" db="EMBL/GenBank/DDBJ databases">
        <authorList>
            <person name="Jung H.S."/>
            <person name="Chun B.H."/>
            <person name="Jeon C.O."/>
        </authorList>
    </citation>
    <scope>NUCLEOTIDE SEQUENCE [LARGE SCALE GENOMIC DNA]</scope>
    <source>
        <strain evidence="2 3">LMG 25203</strain>
    </source>
</reference>
<name>A0ABS2CXS4_9FLAO</name>